<keyword evidence="1" id="KW-1133">Transmembrane helix</keyword>
<feature type="transmembrane region" description="Helical" evidence="1">
    <location>
        <begin position="57"/>
        <end position="78"/>
    </location>
</feature>
<evidence type="ECO:0000313" key="3">
    <source>
        <dbReference type="Proteomes" id="UP001382727"/>
    </source>
</evidence>
<proteinExistence type="predicted"/>
<keyword evidence="1" id="KW-0472">Membrane</keyword>
<dbReference type="Proteomes" id="UP001382727">
    <property type="component" value="Chromosome"/>
</dbReference>
<dbReference type="PANTHER" id="PTHR36840">
    <property type="entry name" value="BLL5714 PROTEIN"/>
    <property type="match status" value="1"/>
</dbReference>
<keyword evidence="3" id="KW-1185">Reference proteome</keyword>
<feature type="transmembrane region" description="Helical" evidence="1">
    <location>
        <begin position="144"/>
        <end position="163"/>
    </location>
</feature>
<feature type="transmembrane region" description="Helical" evidence="1">
    <location>
        <begin position="276"/>
        <end position="303"/>
    </location>
</feature>
<dbReference type="Pfam" id="PF06772">
    <property type="entry name" value="LtrA"/>
    <property type="match status" value="1"/>
</dbReference>
<feature type="transmembrane region" description="Helical" evidence="1">
    <location>
        <begin position="207"/>
        <end position="230"/>
    </location>
</feature>
<evidence type="ECO:0000313" key="2">
    <source>
        <dbReference type="EMBL" id="WXB75205.1"/>
    </source>
</evidence>
<feature type="transmembrane region" description="Helical" evidence="1">
    <location>
        <begin position="365"/>
        <end position="385"/>
    </location>
</feature>
<evidence type="ECO:0000256" key="1">
    <source>
        <dbReference type="SAM" id="Phobius"/>
    </source>
</evidence>
<gene>
    <name evidence="2" type="ORF">V1351_09540</name>
</gene>
<name>A0ABZ2MDT1_9MICO</name>
<feature type="transmembrane region" description="Helical" evidence="1">
    <location>
        <begin position="236"/>
        <end position="255"/>
    </location>
</feature>
<organism evidence="2 3">
    <name type="scientific">Janibacter alittae</name>
    <dbReference type="NCBI Taxonomy" id="3115209"/>
    <lineage>
        <taxon>Bacteria</taxon>
        <taxon>Bacillati</taxon>
        <taxon>Actinomycetota</taxon>
        <taxon>Actinomycetes</taxon>
        <taxon>Micrococcales</taxon>
        <taxon>Intrasporangiaceae</taxon>
        <taxon>Janibacter</taxon>
    </lineage>
</organism>
<feature type="transmembrane region" description="Helical" evidence="1">
    <location>
        <begin position="342"/>
        <end position="359"/>
    </location>
</feature>
<keyword evidence="1" id="KW-0812">Transmembrane</keyword>
<protein>
    <submittedName>
        <fullName evidence="2">Low temperature requirement protein A</fullName>
    </submittedName>
</protein>
<dbReference type="EMBL" id="CP144913">
    <property type="protein sequence ID" value="WXB75205.1"/>
    <property type="molecule type" value="Genomic_DNA"/>
</dbReference>
<feature type="transmembrane region" description="Helical" evidence="1">
    <location>
        <begin position="111"/>
        <end position="132"/>
    </location>
</feature>
<sequence>MPRSDDVPGRAPGGGPAREAGRVHWMELLFDLVFVAFVGQLAHGIHGDPGWSDIGTFILLFFPAWWAWVNIVSVVNLLPGLTARGLGVAMLTAMAAAGAMAAAAPEAFGERAWAFSVANAALRLVLLTLWLHRQRNLLGAAPSWRIWLYNGGTAVLWLVAAFLPLETAAILWAVAILVEVVMVTVSARRQPAAGIADINVEHAAERLGLFVVIVLGESVFTIVTRVSALWGPAARLTGALGFVMVALLGWTFFQYGMGTLSEGLHRLALRRDFGGVVLTTLFMPFLLVVGVTAMAGAIATAIGAPFAPLPIGSGATLGGGLALFYLTNAIVSLRYGQSTRAVLPWSIPAVAGSLLLVPTSAVVPAAPLLGASVALLLVLTVFAELRARAPRH</sequence>
<dbReference type="RefSeq" id="WP_338747918.1">
    <property type="nucleotide sequence ID" value="NZ_CP144913.1"/>
</dbReference>
<feature type="transmembrane region" description="Helical" evidence="1">
    <location>
        <begin position="309"/>
        <end position="330"/>
    </location>
</feature>
<dbReference type="InterPro" id="IPR010640">
    <property type="entry name" value="Low_temperature_requirement_A"/>
</dbReference>
<feature type="transmembrane region" description="Helical" evidence="1">
    <location>
        <begin position="85"/>
        <end position="105"/>
    </location>
</feature>
<feature type="transmembrane region" description="Helical" evidence="1">
    <location>
        <begin position="28"/>
        <end position="45"/>
    </location>
</feature>
<feature type="transmembrane region" description="Helical" evidence="1">
    <location>
        <begin position="169"/>
        <end position="187"/>
    </location>
</feature>
<reference evidence="2 3" key="1">
    <citation type="submission" date="2024-02" db="EMBL/GenBank/DDBJ databases">
        <title>Janibacter sp. nov., isolated from gut of marine sandworm.</title>
        <authorList>
            <person name="Kim B."/>
            <person name="Jun M.O."/>
            <person name="Shin N.-R."/>
        </authorList>
    </citation>
    <scope>NUCLEOTIDE SEQUENCE [LARGE SCALE GENOMIC DNA]</scope>
    <source>
        <strain evidence="2 3">A1S7</strain>
    </source>
</reference>
<dbReference type="PANTHER" id="PTHR36840:SF1">
    <property type="entry name" value="BLL5714 PROTEIN"/>
    <property type="match status" value="1"/>
</dbReference>
<accession>A0ABZ2MDT1</accession>